<accession>A0ACC2AU78</accession>
<keyword evidence="2" id="KW-1185">Reference proteome</keyword>
<sequence>MKLREAEALAHENGSRPKEANNKQREARTVEQRAGSLEKKRDLPDHANTHLGWVWRLLDQVLFKPFCCCLPIFNRSDPQCLSGKAPSSAPSKDATQNSALPKSSGMSDFVSTLQVRSVRRGPPIKSGPQPQPH</sequence>
<proteinExistence type="predicted"/>
<protein>
    <submittedName>
        <fullName evidence="1">Uncharacterized protein</fullName>
    </submittedName>
</protein>
<dbReference type="EMBL" id="CM055110">
    <property type="protein sequence ID" value="KAJ7520802.1"/>
    <property type="molecule type" value="Genomic_DNA"/>
</dbReference>
<gene>
    <name evidence="1" type="ORF">O6H91_19G023600</name>
</gene>
<organism evidence="1 2">
    <name type="scientific">Diphasiastrum complanatum</name>
    <name type="common">Issler's clubmoss</name>
    <name type="synonym">Lycopodium complanatum</name>
    <dbReference type="NCBI Taxonomy" id="34168"/>
    <lineage>
        <taxon>Eukaryota</taxon>
        <taxon>Viridiplantae</taxon>
        <taxon>Streptophyta</taxon>
        <taxon>Embryophyta</taxon>
        <taxon>Tracheophyta</taxon>
        <taxon>Lycopodiopsida</taxon>
        <taxon>Lycopodiales</taxon>
        <taxon>Lycopodiaceae</taxon>
        <taxon>Lycopodioideae</taxon>
        <taxon>Diphasiastrum</taxon>
    </lineage>
</organism>
<evidence type="ECO:0000313" key="2">
    <source>
        <dbReference type="Proteomes" id="UP001162992"/>
    </source>
</evidence>
<evidence type="ECO:0000313" key="1">
    <source>
        <dbReference type="EMBL" id="KAJ7520802.1"/>
    </source>
</evidence>
<name>A0ACC2AU78_DIPCM</name>
<comment type="caution">
    <text evidence="1">The sequence shown here is derived from an EMBL/GenBank/DDBJ whole genome shotgun (WGS) entry which is preliminary data.</text>
</comment>
<dbReference type="Proteomes" id="UP001162992">
    <property type="component" value="Chromosome 19"/>
</dbReference>
<reference evidence="2" key="1">
    <citation type="journal article" date="2024" name="Proc. Natl. Acad. Sci. U.S.A.">
        <title>Extraordinary preservation of gene collinearity over three hundred million years revealed in homosporous lycophytes.</title>
        <authorList>
            <person name="Li C."/>
            <person name="Wickell D."/>
            <person name="Kuo L.Y."/>
            <person name="Chen X."/>
            <person name="Nie B."/>
            <person name="Liao X."/>
            <person name="Peng D."/>
            <person name="Ji J."/>
            <person name="Jenkins J."/>
            <person name="Williams M."/>
            <person name="Shu S."/>
            <person name="Plott C."/>
            <person name="Barry K."/>
            <person name="Rajasekar S."/>
            <person name="Grimwood J."/>
            <person name="Han X."/>
            <person name="Sun S."/>
            <person name="Hou Z."/>
            <person name="He W."/>
            <person name="Dai G."/>
            <person name="Sun C."/>
            <person name="Schmutz J."/>
            <person name="Leebens-Mack J.H."/>
            <person name="Li F.W."/>
            <person name="Wang L."/>
        </authorList>
    </citation>
    <scope>NUCLEOTIDE SEQUENCE [LARGE SCALE GENOMIC DNA]</scope>
    <source>
        <strain evidence="2">cv. PW_Plant_1</strain>
    </source>
</reference>